<evidence type="ECO:0000313" key="2">
    <source>
        <dbReference type="Proteomes" id="UP000065807"/>
    </source>
</evidence>
<reference evidence="2" key="1">
    <citation type="submission" date="2015-07" db="EMBL/GenBank/DDBJ databases">
        <title>Complete genome sequence and phylogenetic analysis of Limnochorda pilosa.</title>
        <authorList>
            <person name="Watanabe M."/>
            <person name="Kojima H."/>
            <person name="Fukui M."/>
        </authorList>
    </citation>
    <scope>NUCLEOTIDE SEQUENCE [LARGE SCALE GENOMIC DNA]</scope>
    <source>
        <strain evidence="2">HC45</strain>
    </source>
</reference>
<name>A0A0K2SIB1_LIMPI</name>
<dbReference type="EMBL" id="AP014924">
    <property type="protein sequence ID" value="BAS26752.1"/>
    <property type="molecule type" value="Genomic_DNA"/>
</dbReference>
<dbReference type="Proteomes" id="UP000065807">
    <property type="component" value="Chromosome"/>
</dbReference>
<dbReference type="KEGG" id="lpil:LIP_0895"/>
<gene>
    <name evidence="1" type="ORF">LIP_0895</name>
</gene>
<keyword evidence="2" id="KW-1185">Reference proteome</keyword>
<accession>A0A0K2SIB1</accession>
<proteinExistence type="predicted"/>
<reference evidence="2" key="2">
    <citation type="journal article" date="2016" name="Int. J. Syst. Evol. Microbiol.">
        <title>Complete genome sequence and cell structure of Limnochorda pilosa, a Gram-negative spore-former within the phylum Firmicutes.</title>
        <authorList>
            <person name="Watanabe M."/>
            <person name="Kojima H."/>
            <person name="Fukui M."/>
        </authorList>
    </citation>
    <scope>NUCLEOTIDE SEQUENCE [LARGE SCALE GENOMIC DNA]</scope>
    <source>
        <strain evidence="2">HC45</strain>
    </source>
</reference>
<dbReference type="AlphaFoldDB" id="A0A0K2SIB1"/>
<sequence>MGYESRDLAAGFRKAMRAIETSSLHLAELGWAIPMFLTPAEVRQLLEGAAPHSIDERFIELYESNDQAYFNEMAERLVTRANLRPWRTLLRQAASAYRRRQFVITVPALMIVCEGVLMADQGRRTDLRNVVSTYVQQVERDLPDSLTLVIWRTVERFVDQLYMRSDFDGPRPGMLNRHWILHGRDSAAWTHADSLRMFQAVDTVSNIAELREGPNKRIQRTP</sequence>
<dbReference type="PATRIC" id="fig|1555112.3.peg.932"/>
<organism evidence="1 2">
    <name type="scientific">Limnochorda pilosa</name>
    <dbReference type="NCBI Taxonomy" id="1555112"/>
    <lineage>
        <taxon>Bacteria</taxon>
        <taxon>Bacillati</taxon>
        <taxon>Bacillota</taxon>
        <taxon>Limnochordia</taxon>
        <taxon>Limnochordales</taxon>
        <taxon>Limnochordaceae</taxon>
        <taxon>Limnochorda</taxon>
    </lineage>
</organism>
<dbReference type="RefSeq" id="WP_144440316.1">
    <property type="nucleotide sequence ID" value="NZ_AP014924.1"/>
</dbReference>
<evidence type="ECO:0000313" key="1">
    <source>
        <dbReference type="EMBL" id="BAS26752.1"/>
    </source>
</evidence>
<dbReference type="STRING" id="1555112.LIP_0895"/>
<protein>
    <submittedName>
        <fullName evidence="1">Uncharacterized protein</fullName>
    </submittedName>
</protein>
<dbReference type="OrthoDB" id="2838806at2"/>